<comment type="caution">
    <text evidence="3">The sequence shown here is derived from an EMBL/GenBank/DDBJ whole genome shotgun (WGS) entry which is preliminary data.</text>
</comment>
<feature type="coiled-coil region" evidence="1">
    <location>
        <begin position="1"/>
        <end position="42"/>
    </location>
</feature>
<feature type="region of interest" description="Disordered" evidence="2">
    <location>
        <begin position="166"/>
        <end position="219"/>
    </location>
</feature>
<keyword evidence="1" id="KW-0175">Coiled coil</keyword>
<evidence type="ECO:0000256" key="2">
    <source>
        <dbReference type="SAM" id="MobiDB-lite"/>
    </source>
</evidence>
<accession>A0AAW2Y6D2</accession>
<sequence length="219" mass="24500">MDDLKVAKKEAVARYQKAEKEVKRVQREVNALQEEYAEELWAQADQVRKKFPETEEGKNLLEACWASKQVALVAGPFLRFAFEACRQQFLAQGYPPTGEDTSFLNFEAVLHSVPNLLSSQSQLLNLLLRNQVLRLCYSVWFPLILAWVFILEGDLDRLVGETEAEVRDAPGQMGSGVVAEKAFEEEPPQPMNDDAAGPSKESQAQEDDAQVEENAPSVG</sequence>
<proteinExistence type="predicted"/>
<organism evidence="3">
    <name type="scientific">Sesamum latifolium</name>
    <dbReference type="NCBI Taxonomy" id="2727402"/>
    <lineage>
        <taxon>Eukaryota</taxon>
        <taxon>Viridiplantae</taxon>
        <taxon>Streptophyta</taxon>
        <taxon>Embryophyta</taxon>
        <taxon>Tracheophyta</taxon>
        <taxon>Spermatophyta</taxon>
        <taxon>Magnoliopsida</taxon>
        <taxon>eudicotyledons</taxon>
        <taxon>Gunneridae</taxon>
        <taxon>Pentapetalae</taxon>
        <taxon>asterids</taxon>
        <taxon>lamiids</taxon>
        <taxon>Lamiales</taxon>
        <taxon>Pedaliaceae</taxon>
        <taxon>Sesamum</taxon>
    </lineage>
</organism>
<reference evidence="3" key="2">
    <citation type="journal article" date="2024" name="Plant">
        <title>Genomic evolution and insights into agronomic trait innovations of Sesamum species.</title>
        <authorList>
            <person name="Miao H."/>
            <person name="Wang L."/>
            <person name="Qu L."/>
            <person name="Liu H."/>
            <person name="Sun Y."/>
            <person name="Le M."/>
            <person name="Wang Q."/>
            <person name="Wei S."/>
            <person name="Zheng Y."/>
            <person name="Lin W."/>
            <person name="Duan Y."/>
            <person name="Cao H."/>
            <person name="Xiong S."/>
            <person name="Wang X."/>
            <person name="Wei L."/>
            <person name="Li C."/>
            <person name="Ma Q."/>
            <person name="Ju M."/>
            <person name="Zhao R."/>
            <person name="Li G."/>
            <person name="Mu C."/>
            <person name="Tian Q."/>
            <person name="Mei H."/>
            <person name="Zhang T."/>
            <person name="Gao T."/>
            <person name="Zhang H."/>
        </authorList>
    </citation>
    <scope>NUCLEOTIDE SEQUENCE</scope>
    <source>
        <strain evidence="3">KEN1</strain>
    </source>
</reference>
<name>A0AAW2Y6D2_9LAMI</name>
<dbReference type="AlphaFoldDB" id="A0AAW2Y6D2"/>
<evidence type="ECO:0000256" key="1">
    <source>
        <dbReference type="SAM" id="Coils"/>
    </source>
</evidence>
<evidence type="ECO:0000313" key="3">
    <source>
        <dbReference type="EMBL" id="KAL0461387.1"/>
    </source>
</evidence>
<protein>
    <submittedName>
        <fullName evidence="3">Uncharacterized protein</fullName>
    </submittedName>
</protein>
<gene>
    <name evidence="3" type="ORF">Slati_0026300</name>
</gene>
<reference evidence="3" key="1">
    <citation type="submission" date="2020-06" db="EMBL/GenBank/DDBJ databases">
        <authorList>
            <person name="Li T."/>
            <person name="Hu X."/>
            <person name="Zhang T."/>
            <person name="Song X."/>
            <person name="Zhang H."/>
            <person name="Dai N."/>
            <person name="Sheng W."/>
            <person name="Hou X."/>
            <person name="Wei L."/>
        </authorList>
    </citation>
    <scope>NUCLEOTIDE SEQUENCE</scope>
    <source>
        <strain evidence="3">KEN1</strain>
        <tissue evidence="3">Leaf</tissue>
    </source>
</reference>
<dbReference type="EMBL" id="JACGWN010000001">
    <property type="protein sequence ID" value="KAL0461387.1"/>
    <property type="molecule type" value="Genomic_DNA"/>
</dbReference>